<feature type="region of interest" description="Disordered" evidence="10">
    <location>
        <begin position="695"/>
        <end position="732"/>
    </location>
</feature>
<evidence type="ECO:0000256" key="2">
    <source>
        <dbReference type="ARBA" id="ARBA00007853"/>
    </source>
</evidence>
<dbReference type="Gramene" id="OIW17227">
    <property type="protein sequence ID" value="OIW17227"/>
    <property type="gene ID" value="TanjilG_02516"/>
</dbReference>
<dbReference type="InterPro" id="IPR053793">
    <property type="entry name" value="PB1-like"/>
</dbReference>
<evidence type="ECO:0000259" key="12">
    <source>
        <dbReference type="PROSITE" id="PS51745"/>
    </source>
</evidence>
<reference evidence="13 14" key="1">
    <citation type="journal article" date="2017" name="Plant Biotechnol. J.">
        <title>A comprehensive draft genome sequence for lupin (Lupinus angustifolius), an emerging health food: insights into plant-microbe interactions and legume evolution.</title>
        <authorList>
            <person name="Hane J.K."/>
            <person name="Ming Y."/>
            <person name="Kamphuis L.G."/>
            <person name="Nelson M.N."/>
            <person name="Garg G."/>
            <person name="Atkins C.A."/>
            <person name="Bayer P.E."/>
            <person name="Bravo A."/>
            <person name="Bringans S."/>
            <person name="Cannon S."/>
            <person name="Edwards D."/>
            <person name="Foley R."/>
            <person name="Gao L.L."/>
            <person name="Harrison M.J."/>
            <person name="Huang W."/>
            <person name="Hurgobin B."/>
            <person name="Li S."/>
            <person name="Liu C.W."/>
            <person name="McGrath A."/>
            <person name="Morahan G."/>
            <person name="Murray J."/>
            <person name="Weller J."/>
            <person name="Jian J."/>
            <person name="Singh K.B."/>
        </authorList>
    </citation>
    <scope>NUCLEOTIDE SEQUENCE [LARGE SCALE GENOMIC DNA]</scope>
    <source>
        <strain evidence="14">cv. Tanjil</strain>
        <tissue evidence="13">Whole plant</tissue>
    </source>
</reference>
<dbReference type="STRING" id="3871.A0A1J7HWX1"/>
<keyword evidence="7 9" id="KW-0539">Nucleus</keyword>
<gene>
    <name evidence="13" type="ORF">TanjilG_02516</name>
</gene>
<dbReference type="SUPFAM" id="SSF54277">
    <property type="entry name" value="CAD &amp; PB1 domains"/>
    <property type="match status" value="1"/>
</dbReference>
<evidence type="ECO:0000256" key="6">
    <source>
        <dbReference type="ARBA" id="ARBA00023163"/>
    </source>
</evidence>
<dbReference type="InterPro" id="IPR033389">
    <property type="entry name" value="AUX/IAA_dom"/>
</dbReference>
<evidence type="ECO:0000256" key="7">
    <source>
        <dbReference type="ARBA" id="ARBA00023242"/>
    </source>
</evidence>
<dbReference type="Gene3D" id="2.30.30.1040">
    <property type="match status" value="1"/>
</dbReference>
<sequence length="835" mass="94296">MSQPESTPKKVVFIMRDQRGNRISCTLWGQFATQLLKYEEDHKLDPIVVILTLAKIKEARGGLQDKFFYNATVKTIGEIIHVCEESVSLTYGTIDKLFSNGWYYEGCPHCNQKTDTISIPGNCVGCGKYLDDVVARYRIEVRVSYGHDSMKFVLWNRFGDDDIYTQLWKLCAGPLVNVPHAEERVYYFPQGHMEQLQASTNQELNQQMPHFNLPSKILCRVMHIQLLAEQETDEVYARITLLPESDQNEPTSPDPCPPETQKQIFHSFSKILTASDTSTHGGFSVLRRHATECLPQLDMTQQTPTQELAAKDLHGFEWKFKHIFRGQPRRHLLTTGWSTFVTSKRLVAGDAFVFLRGENGELRVGVRRLARQQSLMPSSVISSQSMHLGVLATASHALMTRTMFVVYYKPRTSQFIIGLNKYLEAIKNKFSIGMRFKMRFEVEDSPERRFSGTIVGVGDVSAGWSNSLWRSMKVQWDEPATIPRPERVSAWDLEHFVPSTAVNITQPVVKSKRSRPSDVQSSEITANSPASTFWYHGSSLSHEPTQFGGVGEVRSNENHAMWSLRQKEINGKPMNTNSSTSRVCMEGLWPSSPHLNVSSNYFPELKNNKSVVTTQSSCVINPPASCRPNNGSMHDEVENGKTTENHTDIWVFGVNLSSNLTNVEFPEKELECPAIVPSDPKDFVSIGACESANGQNLNNSLSTKEQKQIISGASPNERQNKQTSVPSSRTRTKVQMQGVAVGRAVDLTMLSGYCDLIDELEKLFDIKGELHSKNKWLITYTDDENDTMQVGDDRWPEFCNMVKRIFIIPKEDVKKIKCKDSATSSEIEETLLSTE</sequence>
<dbReference type="Pfam" id="PF02309">
    <property type="entry name" value="AUX_IAA"/>
    <property type="match status" value="1"/>
</dbReference>
<comment type="subunit">
    <text evidence="3 9">Homodimers and heterodimers.</text>
</comment>
<dbReference type="CDD" id="cd10017">
    <property type="entry name" value="B3_DNA"/>
    <property type="match status" value="1"/>
</dbReference>
<dbReference type="FunFam" id="2.30.30.1040:FF:000001">
    <property type="entry name" value="Auxin response factor"/>
    <property type="match status" value="1"/>
</dbReference>
<dbReference type="Proteomes" id="UP000188354">
    <property type="component" value="Chromosome LG02"/>
</dbReference>
<dbReference type="SUPFAM" id="SSF50249">
    <property type="entry name" value="Nucleic acid-binding proteins"/>
    <property type="match status" value="1"/>
</dbReference>
<dbReference type="InterPro" id="IPR015300">
    <property type="entry name" value="DNA-bd_pseudobarrel_sf"/>
</dbReference>
<feature type="domain" description="PB1" evidence="12">
    <location>
        <begin position="729"/>
        <end position="821"/>
    </location>
</feature>
<dbReference type="PROSITE" id="PS51745">
    <property type="entry name" value="PB1"/>
    <property type="match status" value="1"/>
</dbReference>
<keyword evidence="14" id="KW-1185">Reference proteome</keyword>
<evidence type="ECO:0000256" key="1">
    <source>
        <dbReference type="ARBA" id="ARBA00004123"/>
    </source>
</evidence>
<evidence type="ECO:0000256" key="3">
    <source>
        <dbReference type="ARBA" id="ARBA00011726"/>
    </source>
</evidence>
<feature type="domain" description="TF-B3" evidence="11">
    <location>
        <begin position="268"/>
        <end position="370"/>
    </location>
</feature>
<dbReference type="InterPro" id="IPR044835">
    <property type="entry name" value="ARF_plant"/>
</dbReference>
<comment type="function">
    <text evidence="9">Auxin response factors (ARFs) are transcriptional factors that bind specifically to the DNA sequence 5'-TGTCTC-3' found in the auxin-responsive promoter elements (AuxREs).</text>
</comment>
<organism evidence="13 14">
    <name type="scientific">Lupinus angustifolius</name>
    <name type="common">Narrow-leaved blue lupine</name>
    <dbReference type="NCBI Taxonomy" id="3871"/>
    <lineage>
        <taxon>Eukaryota</taxon>
        <taxon>Viridiplantae</taxon>
        <taxon>Streptophyta</taxon>
        <taxon>Embryophyta</taxon>
        <taxon>Tracheophyta</taxon>
        <taxon>Spermatophyta</taxon>
        <taxon>Magnoliopsida</taxon>
        <taxon>eudicotyledons</taxon>
        <taxon>Gunneridae</taxon>
        <taxon>Pentapetalae</taxon>
        <taxon>rosids</taxon>
        <taxon>fabids</taxon>
        <taxon>Fabales</taxon>
        <taxon>Fabaceae</taxon>
        <taxon>Papilionoideae</taxon>
        <taxon>50 kb inversion clade</taxon>
        <taxon>genistoids sensu lato</taxon>
        <taxon>core genistoids</taxon>
        <taxon>Genisteae</taxon>
        <taxon>Lupinus</taxon>
    </lineage>
</organism>
<dbReference type="EMBL" id="CM007362">
    <property type="protein sequence ID" value="OIW17227.1"/>
    <property type="molecule type" value="Genomic_DNA"/>
</dbReference>
<evidence type="ECO:0000256" key="10">
    <source>
        <dbReference type="SAM" id="MobiDB-lite"/>
    </source>
</evidence>
<evidence type="ECO:0000313" key="14">
    <source>
        <dbReference type="Proteomes" id="UP000188354"/>
    </source>
</evidence>
<dbReference type="PANTHER" id="PTHR31384:SF8">
    <property type="entry name" value="AUXIN RESPONSE FACTOR 11"/>
    <property type="match status" value="1"/>
</dbReference>
<dbReference type="InterPro" id="IPR012340">
    <property type="entry name" value="NA-bd_OB-fold"/>
</dbReference>
<dbReference type="GO" id="GO:0006355">
    <property type="term" value="P:regulation of DNA-templated transcription"/>
    <property type="evidence" value="ECO:0007669"/>
    <property type="project" value="InterPro"/>
</dbReference>
<dbReference type="AlphaFoldDB" id="A0A1J7HWX1"/>
<keyword evidence="8 9" id="KW-0927">Auxin signaling pathway</keyword>
<dbReference type="GO" id="GO:0005634">
    <property type="term" value="C:nucleus"/>
    <property type="evidence" value="ECO:0007669"/>
    <property type="project" value="UniProtKB-SubCell"/>
</dbReference>
<dbReference type="Gene3D" id="2.40.50.140">
    <property type="entry name" value="Nucleic acid-binding proteins"/>
    <property type="match status" value="1"/>
</dbReference>
<evidence type="ECO:0000313" key="13">
    <source>
        <dbReference type="EMBL" id="OIW17227.1"/>
    </source>
</evidence>
<dbReference type="InterPro" id="IPR003340">
    <property type="entry name" value="B3_DNA-bd"/>
</dbReference>
<name>A0A1J7HWX1_LUPAN</name>
<dbReference type="CDD" id="cd04481">
    <property type="entry name" value="RPA1_DBD_B_like"/>
    <property type="match status" value="1"/>
</dbReference>
<evidence type="ECO:0000256" key="5">
    <source>
        <dbReference type="ARBA" id="ARBA00023125"/>
    </source>
</evidence>
<evidence type="ECO:0000256" key="4">
    <source>
        <dbReference type="ARBA" id="ARBA00023015"/>
    </source>
</evidence>
<dbReference type="Pfam" id="PF06507">
    <property type="entry name" value="ARF_AD"/>
    <property type="match status" value="1"/>
</dbReference>
<dbReference type="FunFam" id="2.40.330.10:FF:000001">
    <property type="entry name" value="Auxin response factor"/>
    <property type="match status" value="1"/>
</dbReference>
<proteinExistence type="inferred from homology"/>
<evidence type="ECO:0000256" key="9">
    <source>
        <dbReference type="RuleBase" id="RU004561"/>
    </source>
</evidence>
<dbReference type="SMART" id="SM01019">
    <property type="entry name" value="B3"/>
    <property type="match status" value="1"/>
</dbReference>
<comment type="subcellular location">
    <subcellularLocation>
        <location evidence="1 9">Nucleus</location>
    </subcellularLocation>
</comment>
<keyword evidence="6 9" id="KW-0804">Transcription</keyword>
<evidence type="ECO:0000256" key="8">
    <source>
        <dbReference type="ARBA" id="ARBA00023294"/>
    </source>
</evidence>
<dbReference type="SUPFAM" id="SSF101936">
    <property type="entry name" value="DNA-binding pseudobarrel domain"/>
    <property type="match status" value="1"/>
</dbReference>
<dbReference type="GO" id="GO:0009734">
    <property type="term" value="P:auxin-activated signaling pathway"/>
    <property type="evidence" value="ECO:0007669"/>
    <property type="project" value="UniProtKB-KW"/>
</dbReference>
<dbReference type="OMA" id="IPVAACE"/>
<dbReference type="Pfam" id="PF02362">
    <property type="entry name" value="B3"/>
    <property type="match status" value="1"/>
</dbReference>
<dbReference type="PANTHER" id="PTHR31384">
    <property type="entry name" value="AUXIN RESPONSE FACTOR 4-RELATED"/>
    <property type="match status" value="1"/>
</dbReference>
<dbReference type="InterPro" id="IPR010525">
    <property type="entry name" value="ARF_dom"/>
</dbReference>
<dbReference type="Gene3D" id="3.10.20.90">
    <property type="entry name" value="Phosphatidylinositol 3-kinase Catalytic Subunit, Chain A, domain 1"/>
    <property type="match status" value="1"/>
</dbReference>
<dbReference type="GO" id="GO:0003677">
    <property type="term" value="F:DNA binding"/>
    <property type="evidence" value="ECO:0007669"/>
    <property type="project" value="UniProtKB-KW"/>
</dbReference>
<protein>
    <recommendedName>
        <fullName evidence="9">Auxin response factor</fullName>
    </recommendedName>
</protein>
<dbReference type="Gene3D" id="2.40.330.10">
    <property type="entry name" value="DNA-binding pseudobarrel domain"/>
    <property type="match status" value="1"/>
</dbReference>
<accession>A0A1J7HWX1</accession>
<comment type="similarity">
    <text evidence="2 9">Belongs to the ARF family.</text>
</comment>
<dbReference type="PROSITE" id="PS50863">
    <property type="entry name" value="B3"/>
    <property type="match status" value="1"/>
</dbReference>
<keyword evidence="4 9" id="KW-0805">Transcription regulation</keyword>
<evidence type="ECO:0000259" key="11">
    <source>
        <dbReference type="PROSITE" id="PS50863"/>
    </source>
</evidence>
<keyword evidence="5 9" id="KW-0238">DNA-binding</keyword>